<evidence type="ECO:0000256" key="3">
    <source>
        <dbReference type="ARBA" id="ARBA00010980"/>
    </source>
</evidence>
<feature type="chain" id="PRO_5025704919" description="Pectate lyase" evidence="9">
    <location>
        <begin position="24"/>
        <end position="425"/>
    </location>
</feature>
<dbReference type="InterPro" id="IPR002022">
    <property type="entry name" value="Pec_lyase"/>
</dbReference>
<evidence type="ECO:0000256" key="4">
    <source>
        <dbReference type="ARBA" id="ARBA00012272"/>
    </source>
</evidence>
<organism evidence="11 12">
    <name type="scientific">Microthlaspi erraticum</name>
    <dbReference type="NCBI Taxonomy" id="1685480"/>
    <lineage>
        <taxon>Eukaryota</taxon>
        <taxon>Viridiplantae</taxon>
        <taxon>Streptophyta</taxon>
        <taxon>Embryophyta</taxon>
        <taxon>Tracheophyta</taxon>
        <taxon>Spermatophyta</taxon>
        <taxon>Magnoliopsida</taxon>
        <taxon>eudicotyledons</taxon>
        <taxon>Gunneridae</taxon>
        <taxon>Pentapetalae</taxon>
        <taxon>rosids</taxon>
        <taxon>malvids</taxon>
        <taxon>Brassicales</taxon>
        <taxon>Brassicaceae</taxon>
        <taxon>Coluteocarpeae</taxon>
        <taxon>Microthlaspi</taxon>
    </lineage>
</organism>
<keyword evidence="5 9" id="KW-0479">Metal-binding</keyword>
<proteinExistence type="inferred from homology"/>
<protein>
    <recommendedName>
        <fullName evidence="4 9">Pectate lyase</fullName>
        <ecNumber evidence="4 9">4.2.2.2</ecNumber>
    </recommendedName>
</protein>
<evidence type="ECO:0000256" key="9">
    <source>
        <dbReference type="RuleBase" id="RU361123"/>
    </source>
</evidence>
<dbReference type="InterPro" id="IPR045032">
    <property type="entry name" value="PEL"/>
</dbReference>
<comment type="similarity">
    <text evidence="3 9">Belongs to the polysaccharide lyase 1 family.</text>
</comment>
<dbReference type="AlphaFoldDB" id="A0A6D2JL54"/>
<dbReference type="UniPathway" id="UPA00545">
    <property type="reaction ID" value="UER00824"/>
</dbReference>
<dbReference type="GO" id="GO:0046872">
    <property type="term" value="F:metal ion binding"/>
    <property type="evidence" value="ECO:0007669"/>
    <property type="project" value="UniProtKB-KW"/>
</dbReference>
<evidence type="ECO:0000256" key="7">
    <source>
        <dbReference type="ARBA" id="ARBA00022837"/>
    </source>
</evidence>
<gene>
    <name evidence="11" type="ORF">MERR_LOCUS29694</name>
</gene>
<evidence type="ECO:0000256" key="5">
    <source>
        <dbReference type="ARBA" id="ARBA00022723"/>
    </source>
</evidence>
<accession>A0A6D2JL54</accession>
<evidence type="ECO:0000256" key="1">
    <source>
        <dbReference type="ARBA" id="ARBA00000695"/>
    </source>
</evidence>
<dbReference type="EMBL" id="CACVBM020001271">
    <property type="protein sequence ID" value="CAA7042459.1"/>
    <property type="molecule type" value="Genomic_DNA"/>
</dbReference>
<dbReference type="FunFam" id="2.160.20.10:FF:000009">
    <property type="entry name" value="Pectate lyase"/>
    <property type="match status" value="1"/>
</dbReference>
<dbReference type="SMART" id="SM00656">
    <property type="entry name" value="Amb_all"/>
    <property type="match status" value="1"/>
</dbReference>
<evidence type="ECO:0000256" key="6">
    <source>
        <dbReference type="ARBA" id="ARBA00022729"/>
    </source>
</evidence>
<sequence length="425" mass="47093">MASSSQKMTGACFFVLFIFVVCAFTATRLRNDEISRSRKLKTEDSQSFNSSTMAIRSEQNITKRRKLGFLSCGNGNLIDDCWRCDPNWHKNRKRLAGCGMGFGSNAIGGRDGRFYVVIDPTDEDVINPNPGTLRHAVIQDEPLWIIFERDMVINLKQELIMNSYKTIDGRGANVHIANGACITIQDIKNVIIHGLHIHDCKKTGNTTVRSSPSHYGHRNITDGDAISIMASSHIWIDHNSLSHCKDGLVDVIQGSTSITISNNLFTHHDEVMLLGHSDSYTKDKMMQVTIAYNHFGEGLHQRMPRCRHGYFHVVNNDYTHWEMYAIGGSANPTINSQGNRFAAPNNRSAKEVTKRVNTEESEWKKWNWRSEGDMLVNGAFFIPSGEGASASHASASSLLAAQPASMVDSITSSAGPLGCKIGKPC</sequence>
<dbReference type="InterPro" id="IPR012334">
    <property type="entry name" value="Pectin_lyas_fold"/>
</dbReference>
<comment type="caution">
    <text evidence="11">The sequence shown here is derived from an EMBL/GenBank/DDBJ whole genome shotgun (WGS) entry which is preliminary data.</text>
</comment>
<dbReference type="InterPro" id="IPR011050">
    <property type="entry name" value="Pectin_lyase_fold/virulence"/>
</dbReference>
<comment type="catalytic activity">
    <reaction evidence="1 9">
        <text>Eliminative cleavage of (1-&gt;4)-alpha-D-galacturonan to give oligosaccharides with 4-deoxy-alpha-D-galact-4-enuronosyl groups at their non-reducing ends.</text>
        <dbReference type="EC" id="4.2.2.2"/>
    </reaction>
</comment>
<dbReference type="GO" id="GO:0030570">
    <property type="term" value="F:pectate lyase activity"/>
    <property type="evidence" value="ECO:0007669"/>
    <property type="project" value="UniProtKB-EC"/>
</dbReference>
<feature type="domain" description="Pectate lyase" evidence="10">
    <location>
        <begin position="150"/>
        <end position="347"/>
    </location>
</feature>
<comment type="pathway">
    <text evidence="2 9">Glycan metabolism; pectin degradation; 2-dehydro-3-deoxy-D-gluconate from pectin: step 2/5.</text>
</comment>
<keyword evidence="6 9" id="KW-0732">Signal</keyword>
<dbReference type="PANTHER" id="PTHR31683">
    <property type="entry name" value="PECTATE LYASE 18-RELATED"/>
    <property type="match status" value="1"/>
</dbReference>
<reference evidence="11" key="1">
    <citation type="submission" date="2020-01" db="EMBL/GenBank/DDBJ databases">
        <authorList>
            <person name="Mishra B."/>
        </authorList>
    </citation>
    <scope>NUCLEOTIDE SEQUENCE [LARGE SCALE GENOMIC DNA]</scope>
</reference>
<keyword evidence="8 9" id="KW-0456">Lyase</keyword>
<dbReference type="PRINTS" id="PR00807">
    <property type="entry name" value="AMBALLERGEN"/>
</dbReference>
<dbReference type="PANTHER" id="PTHR31683:SF152">
    <property type="entry name" value="PECTATE LYASE"/>
    <property type="match status" value="1"/>
</dbReference>
<feature type="signal peptide" evidence="9">
    <location>
        <begin position="1"/>
        <end position="23"/>
    </location>
</feature>
<evidence type="ECO:0000313" key="11">
    <source>
        <dbReference type="EMBL" id="CAA7042459.1"/>
    </source>
</evidence>
<dbReference type="Pfam" id="PF00544">
    <property type="entry name" value="Pectate_lyase_4"/>
    <property type="match status" value="1"/>
</dbReference>
<dbReference type="EC" id="4.2.2.2" evidence="4 9"/>
<evidence type="ECO:0000313" key="12">
    <source>
        <dbReference type="Proteomes" id="UP000467841"/>
    </source>
</evidence>
<evidence type="ECO:0000256" key="2">
    <source>
        <dbReference type="ARBA" id="ARBA00005220"/>
    </source>
</evidence>
<dbReference type="SUPFAM" id="SSF51126">
    <property type="entry name" value="Pectin lyase-like"/>
    <property type="match status" value="1"/>
</dbReference>
<dbReference type="Gene3D" id="2.160.20.10">
    <property type="entry name" value="Single-stranded right-handed beta-helix, Pectin lyase-like"/>
    <property type="match status" value="1"/>
</dbReference>
<keyword evidence="7 9" id="KW-0106">Calcium</keyword>
<evidence type="ECO:0000259" key="10">
    <source>
        <dbReference type="SMART" id="SM00656"/>
    </source>
</evidence>
<comment type="cofactor">
    <cofactor evidence="9">
        <name>Ca(2+)</name>
        <dbReference type="ChEBI" id="CHEBI:29108"/>
    </cofactor>
    <text evidence="9">Binds 1 Ca(2+) ion. Required for its activity.</text>
</comment>
<dbReference type="InterPro" id="IPR018082">
    <property type="entry name" value="AmbAllergen"/>
</dbReference>
<dbReference type="OrthoDB" id="1637350at2759"/>
<dbReference type="Proteomes" id="UP000467841">
    <property type="component" value="Unassembled WGS sequence"/>
</dbReference>
<name>A0A6D2JL54_9BRAS</name>
<keyword evidence="12" id="KW-1185">Reference proteome</keyword>
<evidence type="ECO:0000256" key="8">
    <source>
        <dbReference type="ARBA" id="ARBA00023239"/>
    </source>
</evidence>
<dbReference type="GO" id="GO:0045490">
    <property type="term" value="P:pectin catabolic process"/>
    <property type="evidence" value="ECO:0007669"/>
    <property type="project" value="UniProtKB-UniPathway"/>
</dbReference>